<gene>
    <name evidence="2" type="ORF">G7Y89_g12103</name>
</gene>
<feature type="region of interest" description="Disordered" evidence="1">
    <location>
        <begin position="723"/>
        <end position="743"/>
    </location>
</feature>
<proteinExistence type="predicted"/>
<dbReference type="AlphaFoldDB" id="A0A8H4RBV8"/>
<comment type="caution">
    <text evidence="2">The sequence shown here is derived from an EMBL/GenBank/DDBJ whole genome shotgun (WGS) entry which is preliminary data.</text>
</comment>
<organism evidence="2 3">
    <name type="scientific">Cudoniella acicularis</name>
    <dbReference type="NCBI Taxonomy" id="354080"/>
    <lineage>
        <taxon>Eukaryota</taxon>
        <taxon>Fungi</taxon>
        <taxon>Dikarya</taxon>
        <taxon>Ascomycota</taxon>
        <taxon>Pezizomycotina</taxon>
        <taxon>Leotiomycetes</taxon>
        <taxon>Helotiales</taxon>
        <taxon>Tricladiaceae</taxon>
        <taxon>Cudoniella</taxon>
    </lineage>
</organism>
<evidence type="ECO:0000313" key="3">
    <source>
        <dbReference type="Proteomes" id="UP000566819"/>
    </source>
</evidence>
<reference evidence="2 3" key="1">
    <citation type="submission" date="2020-03" db="EMBL/GenBank/DDBJ databases">
        <title>Draft Genome Sequence of Cudoniella acicularis.</title>
        <authorList>
            <person name="Buettner E."/>
            <person name="Kellner H."/>
        </authorList>
    </citation>
    <scope>NUCLEOTIDE SEQUENCE [LARGE SCALE GENOMIC DNA]</scope>
    <source>
        <strain evidence="2 3">DSM 108380</strain>
    </source>
</reference>
<dbReference type="OrthoDB" id="3506470at2759"/>
<accession>A0A8H4RBV8</accession>
<feature type="compositionally biased region" description="Low complexity" evidence="1">
    <location>
        <begin position="723"/>
        <end position="741"/>
    </location>
</feature>
<feature type="region of interest" description="Disordered" evidence="1">
    <location>
        <begin position="80"/>
        <end position="100"/>
    </location>
</feature>
<dbReference type="EMBL" id="JAAMPI010001236">
    <property type="protein sequence ID" value="KAF4626058.1"/>
    <property type="molecule type" value="Genomic_DNA"/>
</dbReference>
<evidence type="ECO:0000256" key="1">
    <source>
        <dbReference type="SAM" id="MobiDB-lite"/>
    </source>
</evidence>
<feature type="compositionally biased region" description="Low complexity" evidence="1">
    <location>
        <begin position="646"/>
        <end position="674"/>
    </location>
</feature>
<feature type="region of interest" description="Disordered" evidence="1">
    <location>
        <begin position="616"/>
        <end position="686"/>
    </location>
</feature>
<protein>
    <submittedName>
        <fullName evidence="2">Uncharacterized protein</fullName>
    </submittedName>
</protein>
<name>A0A8H4RBV8_9HELO</name>
<sequence length="834" mass="91556">MCVELAASALTGAELFLKEVLIVCVGCNLWMYMPTSFAMAELADFGWARMAEMKPSDSIVGEVVLGEGIVVKQYHCHVRSGNPDESQLPRSQGEESDLGQQRDTLELPSHHRDIQSPIDWPSFALSGLPLVDPMDISLDGPPAQGATGSGCAIAQAPERIYHMPSAITSINPRYSQPNSFRPSAQRFHRQSTMQSDTEAACRLRAAKRASRPSSIRTSVSGMKSLLPLQLTPSSSDLESSPSAKSIQRSTFGLSDPAIPTFPAKETARRSLQFLRLPVVIRPKQYRDTPIYSEPGSPLPSTAYYQTEFQLDSSASSDSDWVAGCDSPITEPSEGGPSRCVSMDTIRPSPLRIQSADMSKSEKMGVYRNSELSFQCLGEGVPDETTWLSSPRKEVVSSPEYLPELLAQNMPPEPNVEGWLSEASSDSEKEDDVFDYATALTPIMTQAIKVNTVSPPELSLRIPPRSSSLTGTRPILLSPYEEKRNWAQFQDNILSTPTNEHPVDGWTSYQSETKFFSTFSDDDEDEDYLSSYTPFSPVSYPSKRSLSQPELFSGTKRPSILSHILSPHQVRNKTFAPLRLCKDDILSLLEESTANSQSSTVLHSASFISSIRSHLRSDHPTVTPISSPESKAPSRHKNSLTRRVTMSFSSLKRSASASESKSPSPSSNSTKTLSEPDSQNGFPFNTPPDLEPLSRIFPYAPYTTLSSLFAYVLAYIFVQSLRSPPSTSSKSSPSSTSTPNSPAKIPAKAATMLGISPTSTTLDFLEKDLDEQDSIRPERIEVVTAQLVQCISHLTRTMRPFPSSSPKENVKDSFADEFLLRALVEVVSTFELLPI</sequence>
<evidence type="ECO:0000313" key="2">
    <source>
        <dbReference type="EMBL" id="KAF4626058.1"/>
    </source>
</evidence>
<dbReference type="Proteomes" id="UP000566819">
    <property type="component" value="Unassembled WGS sequence"/>
</dbReference>
<keyword evidence="3" id="KW-1185">Reference proteome</keyword>